<keyword evidence="6 9" id="KW-0067">ATP-binding</keyword>
<evidence type="ECO:0000256" key="2">
    <source>
        <dbReference type="ARBA" id="ARBA00022527"/>
    </source>
</evidence>
<keyword evidence="3" id="KW-0808">Transferase</keyword>
<dbReference type="CDD" id="cd14014">
    <property type="entry name" value="STKc_PknB_like"/>
    <property type="match status" value="1"/>
</dbReference>
<dbReference type="Pfam" id="PF08239">
    <property type="entry name" value="SH3_3"/>
    <property type="match status" value="1"/>
</dbReference>
<dbReference type="InterPro" id="IPR003646">
    <property type="entry name" value="SH3-like_bac-type"/>
</dbReference>
<feature type="binding site" evidence="9">
    <location>
        <position position="49"/>
    </location>
    <ligand>
        <name>ATP</name>
        <dbReference type="ChEBI" id="CHEBI:30616"/>
    </ligand>
</feature>
<feature type="domain" description="SH3b" evidence="12">
    <location>
        <begin position="408"/>
        <end position="479"/>
    </location>
</feature>
<dbReference type="RefSeq" id="WP_332867207.1">
    <property type="nucleotide sequence ID" value="NZ_JBAFSM010000057.1"/>
</dbReference>
<accession>A0AAW9R029</accession>
<feature type="compositionally biased region" description="Basic and acidic residues" evidence="10">
    <location>
        <begin position="360"/>
        <end position="371"/>
    </location>
</feature>
<evidence type="ECO:0000256" key="4">
    <source>
        <dbReference type="ARBA" id="ARBA00022741"/>
    </source>
</evidence>
<dbReference type="SMART" id="SM00287">
    <property type="entry name" value="SH3b"/>
    <property type="match status" value="2"/>
</dbReference>
<evidence type="ECO:0000256" key="1">
    <source>
        <dbReference type="ARBA" id="ARBA00012513"/>
    </source>
</evidence>
<comment type="catalytic activity">
    <reaction evidence="8">
        <text>L-seryl-[protein] + ATP = O-phospho-L-seryl-[protein] + ADP + H(+)</text>
        <dbReference type="Rhea" id="RHEA:17989"/>
        <dbReference type="Rhea" id="RHEA-COMP:9863"/>
        <dbReference type="Rhea" id="RHEA-COMP:11604"/>
        <dbReference type="ChEBI" id="CHEBI:15378"/>
        <dbReference type="ChEBI" id="CHEBI:29999"/>
        <dbReference type="ChEBI" id="CHEBI:30616"/>
        <dbReference type="ChEBI" id="CHEBI:83421"/>
        <dbReference type="ChEBI" id="CHEBI:456216"/>
        <dbReference type="EC" id="2.7.11.1"/>
    </reaction>
</comment>
<keyword evidence="4 9" id="KW-0547">Nucleotide-binding</keyword>
<dbReference type="GO" id="GO:0004674">
    <property type="term" value="F:protein serine/threonine kinase activity"/>
    <property type="evidence" value="ECO:0007669"/>
    <property type="project" value="UniProtKB-KW"/>
</dbReference>
<evidence type="ECO:0000259" key="12">
    <source>
        <dbReference type="PROSITE" id="PS51781"/>
    </source>
</evidence>
<organism evidence="13 14">
    <name type="scientific">Pannus brasiliensis CCIBt3594</name>
    <dbReference type="NCBI Taxonomy" id="1427578"/>
    <lineage>
        <taxon>Bacteria</taxon>
        <taxon>Bacillati</taxon>
        <taxon>Cyanobacteriota</taxon>
        <taxon>Cyanophyceae</taxon>
        <taxon>Oscillatoriophycideae</taxon>
        <taxon>Chroococcales</taxon>
        <taxon>Microcystaceae</taxon>
        <taxon>Pannus</taxon>
    </lineage>
</organism>
<evidence type="ECO:0000256" key="10">
    <source>
        <dbReference type="SAM" id="MobiDB-lite"/>
    </source>
</evidence>
<dbReference type="EC" id="2.7.11.1" evidence="1"/>
<dbReference type="AlphaFoldDB" id="A0AAW9R029"/>
<dbReference type="SMART" id="SM00220">
    <property type="entry name" value="S_TKc"/>
    <property type="match status" value="1"/>
</dbReference>
<dbReference type="PROSITE" id="PS00107">
    <property type="entry name" value="PROTEIN_KINASE_ATP"/>
    <property type="match status" value="1"/>
</dbReference>
<evidence type="ECO:0000256" key="7">
    <source>
        <dbReference type="ARBA" id="ARBA00047899"/>
    </source>
</evidence>
<sequence>MDSSTEARSAPTVLNERYHILRVLGEGGFGTTYLAEDHHLPSRPKRVIKQLKPVHGDPAIQQIVLEKFEREAVIQEELSGENERIPKLYAYFVQEGEFYLVEEYIEGDTLTRKVANEGLLSEDAVRRLLQRILPIIEYIHDKNIIYRDIKPDNIILRRQDGQPVLIDFGAVRETMGTLPRSGEQRSRTMIVGTEGFSSPEQSIGRPVFASDIYSLGVTAIFLLTGQTLTNFESDPRTGLPDWRAFVSVTPAFAETIEKAIAINPLDRYQNAAGMMAALETLSPARNSVPTRISSAPPTTVSAATLSPSPYTLPTRVQTASDHGGEWKKAVIIGGLVGCSILASTFVIRTQLIGLVERNDDRNEEKTGEKPAVETFSAAPPPSAPSPVPARSPVPSAVIPPPQPSLDPSTNATIAGQAGRKNIWSGPGLGYGVRHRAFTGDRVRVLQMVRNGDNFPWYEVFFPTTGARGWIAGNLLAIDGQGSYVPRQPPARANPSFPATNATVSGRSGTKNMRSGPGTAYGVVGQVPTGARVKILDSGHDRGGYLWYNVPAPSVGRSGWIAAQLIARD</sequence>
<dbReference type="Proteomes" id="UP001328733">
    <property type="component" value="Unassembled WGS sequence"/>
</dbReference>
<keyword evidence="14" id="KW-1185">Reference proteome</keyword>
<protein>
    <recommendedName>
        <fullName evidence="1">non-specific serine/threonine protein kinase</fullName>
        <ecNumber evidence="1">2.7.11.1</ecNumber>
    </recommendedName>
</protein>
<evidence type="ECO:0000259" key="11">
    <source>
        <dbReference type="PROSITE" id="PS50011"/>
    </source>
</evidence>
<comment type="catalytic activity">
    <reaction evidence="7">
        <text>L-threonyl-[protein] + ATP = O-phospho-L-threonyl-[protein] + ADP + H(+)</text>
        <dbReference type="Rhea" id="RHEA:46608"/>
        <dbReference type="Rhea" id="RHEA-COMP:11060"/>
        <dbReference type="Rhea" id="RHEA-COMP:11605"/>
        <dbReference type="ChEBI" id="CHEBI:15378"/>
        <dbReference type="ChEBI" id="CHEBI:30013"/>
        <dbReference type="ChEBI" id="CHEBI:30616"/>
        <dbReference type="ChEBI" id="CHEBI:61977"/>
        <dbReference type="ChEBI" id="CHEBI:456216"/>
        <dbReference type="EC" id="2.7.11.1"/>
    </reaction>
</comment>
<dbReference type="PROSITE" id="PS50011">
    <property type="entry name" value="PROTEIN_KINASE_DOM"/>
    <property type="match status" value="1"/>
</dbReference>
<feature type="region of interest" description="Disordered" evidence="10">
    <location>
        <begin position="490"/>
        <end position="515"/>
    </location>
</feature>
<reference evidence="13 14" key="1">
    <citation type="submission" date="2024-01" db="EMBL/GenBank/DDBJ databases">
        <title>Genomic insights into the taxonomy and metabolism of the cyanobacterium Pannus brasiliensis CCIBt3594.</title>
        <authorList>
            <person name="Machado M."/>
            <person name="Botero N.B."/>
            <person name="Andreote A.P.D."/>
            <person name="Feitosa A.M.T."/>
            <person name="Popin R."/>
            <person name="Sivonen K."/>
            <person name="Fiore M.F."/>
        </authorList>
    </citation>
    <scope>NUCLEOTIDE SEQUENCE [LARGE SCALE GENOMIC DNA]</scope>
    <source>
        <strain evidence="13 14">CCIBt3594</strain>
    </source>
</reference>
<dbReference type="SUPFAM" id="SSF56112">
    <property type="entry name" value="Protein kinase-like (PK-like)"/>
    <property type="match status" value="1"/>
</dbReference>
<dbReference type="InterPro" id="IPR008271">
    <property type="entry name" value="Ser/Thr_kinase_AS"/>
</dbReference>
<dbReference type="EMBL" id="JBAFSM010000057">
    <property type="protein sequence ID" value="MEG3439728.1"/>
    <property type="molecule type" value="Genomic_DNA"/>
</dbReference>
<evidence type="ECO:0000256" key="5">
    <source>
        <dbReference type="ARBA" id="ARBA00022777"/>
    </source>
</evidence>
<feature type="domain" description="SH3b" evidence="12">
    <location>
        <begin position="498"/>
        <end position="568"/>
    </location>
</feature>
<gene>
    <name evidence="13" type="ORF">V0288_21550</name>
</gene>
<comment type="caution">
    <text evidence="13">The sequence shown here is derived from an EMBL/GenBank/DDBJ whole genome shotgun (WGS) entry which is preliminary data.</text>
</comment>
<dbReference type="Pfam" id="PF00069">
    <property type="entry name" value="Pkinase"/>
    <property type="match status" value="1"/>
</dbReference>
<dbReference type="GO" id="GO:0005524">
    <property type="term" value="F:ATP binding"/>
    <property type="evidence" value="ECO:0007669"/>
    <property type="project" value="UniProtKB-UniRule"/>
</dbReference>
<dbReference type="PROSITE" id="PS00108">
    <property type="entry name" value="PROTEIN_KINASE_ST"/>
    <property type="match status" value="1"/>
</dbReference>
<dbReference type="InterPro" id="IPR017441">
    <property type="entry name" value="Protein_kinase_ATP_BS"/>
</dbReference>
<dbReference type="Gene3D" id="2.30.30.40">
    <property type="entry name" value="SH3 Domains"/>
    <property type="match status" value="1"/>
</dbReference>
<keyword evidence="5 13" id="KW-0418">Kinase</keyword>
<dbReference type="Gene3D" id="1.10.510.10">
    <property type="entry name" value="Transferase(Phosphotransferase) domain 1"/>
    <property type="match status" value="1"/>
</dbReference>
<dbReference type="InterPro" id="IPR011009">
    <property type="entry name" value="Kinase-like_dom_sf"/>
</dbReference>
<evidence type="ECO:0000256" key="3">
    <source>
        <dbReference type="ARBA" id="ARBA00022679"/>
    </source>
</evidence>
<evidence type="ECO:0000256" key="9">
    <source>
        <dbReference type="PROSITE-ProRule" id="PRU10141"/>
    </source>
</evidence>
<evidence type="ECO:0000256" key="8">
    <source>
        <dbReference type="ARBA" id="ARBA00048679"/>
    </source>
</evidence>
<feature type="compositionally biased region" description="Polar residues" evidence="10">
    <location>
        <begin position="496"/>
        <end position="512"/>
    </location>
</feature>
<proteinExistence type="predicted"/>
<dbReference type="PANTHER" id="PTHR24363:SF0">
    <property type="entry name" value="SERINE_THREONINE KINASE LIKE DOMAIN CONTAINING 1"/>
    <property type="match status" value="1"/>
</dbReference>
<dbReference type="PANTHER" id="PTHR24363">
    <property type="entry name" value="SERINE/THREONINE PROTEIN KINASE"/>
    <property type="match status" value="1"/>
</dbReference>
<name>A0AAW9R029_9CHRO</name>
<feature type="compositionally biased region" description="Pro residues" evidence="10">
    <location>
        <begin position="378"/>
        <end position="404"/>
    </location>
</feature>
<dbReference type="Gene3D" id="3.30.200.20">
    <property type="entry name" value="Phosphorylase Kinase, domain 1"/>
    <property type="match status" value="1"/>
</dbReference>
<keyword evidence="2 13" id="KW-0723">Serine/threonine-protein kinase</keyword>
<evidence type="ECO:0000313" key="13">
    <source>
        <dbReference type="EMBL" id="MEG3439728.1"/>
    </source>
</evidence>
<feature type="region of interest" description="Disordered" evidence="10">
    <location>
        <begin position="360"/>
        <end position="409"/>
    </location>
</feature>
<dbReference type="PROSITE" id="PS51781">
    <property type="entry name" value="SH3B"/>
    <property type="match status" value="2"/>
</dbReference>
<feature type="domain" description="Protein kinase" evidence="11">
    <location>
        <begin position="18"/>
        <end position="281"/>
    </location>
</feature>
<evidence type="ECO:0000256" key="6">
    <source>
        <dbReference type="ARBA" id="ARBA00022840"/>
    </source>
</evidence>
<dbReference type="InterPro" id="IPR000719">
    <property type="entry name" value="Prot_kinase_dom"/>
</dbReference>
<evidence type="ECO:0000313" key="14">
    <source>
        <dbReference type="Proteomes" id="UP001328733"/>
    </source>
</evidence>